<reference evidence="2" key="1">
    <citation type="submission" date="2019-10" db="EMBL/GenBank/DDBJ databases">
        <title>Description of Paenibacillus glebae sp. nov.</title>
        <authorList>
            <person name="Carlier A."/>
            <person name="Qi S."/>
        </authorList>
    </citation>
    <scope>NUCLEOTIDE SEQUENCE</scope>
    <source>
        <strain evidence="2">LMG 31456</strain>
    </source>
</reference>
<keyword evidence="3" id="KW-1185">Reference proteome</keyword>
<accession>A0A972GZZ8</accession>
<dbReference type="Gene3D" id="3.90.1140.10">
    <property type="entry name" value="Cyclic phosphodiesterase"/>
    <property type="match status" value="1"/>
</dbReference>
<sequence length="223" mass="25856">METTAYTKNVGVKFNEDGSVRAFPGNTVICKIDSVDPVYSELMKAHDLLRRMPAAEKYVFMPPSSYHMTVIEGVCDQVRSYTRWTERLPLDASLEQVDYFFIEQYETIRKPEAFSMMCNTIRPTGIRLVPRTEEDWMKLSKFRDEVSVKWGLRFPGHDQYEFHITLAYNLVELTEAEKVARDAYMDEISAQVKSSFGVFETSAPELVFFEDMFLFSPMRKPGS</sequence>
<dbReference type="AlphaFoldDB" id="A0A972GZZ8"/>
<evidence type="ECO:0000313" key="2">
    <source>
        <dbReference type="EMBL" id="NOU96917.1"/>
    </source>
</evidence>
<dbReference type="RefSeq" id="WP_171655144.1">
    <property type="nucleotide sequence ID" value="NZ_WHOD01000102.1"/>
</dbReference>
<feature type="domain" description="DUF1868" evidence="1">
    <location>
        <begin position="13"/>
        <end position="126"/>
    </location>
</feature>
<organism evidence="2 3">
    <name type="scientific">Paenibacillus foliorum</name>
    <dbReference type="NCBI Taxonomy" id="2654974"/>
    <lineage>
        <taxon>Bacteria</taxon>
        <taxon>Bacillati</taxon>
        <taxon>Bacillota</taxon>
        <taxon>Bacilli</taxon>
        <taxon>Bacillales</taxon>
        <taxon>Paenibacillaceae</taxon>
        <taxon>Paenibacillus</taxon>
    </lineage>
</organism>
<protein>
    <submittedName>
        <fullName evidence="2">DUF1868 domain-containing protein</fullName>
    </submittedName>
</protein>
<comment type="caution">
    <text evidence="2">The sequence shown here is derived from an EMBL/GenBank/DDBJ whole genome shotgun (WGS) entry which is preliminary data.</text>
</comment>
<gene>
    <name evidence="2" type="ORF">GC093_27380</name>
</gene>
<name>A0A972GZZ8_9BACL</name>
<evidence type="ECO:0000259" key="1">
    <source>
        <dbReference type="Pfam" id="PF08975"/>
    </source>
</evidence>
<dbReference type="InterPro" id="IPR015069">
    <property type="entry name" value="2H-PEstase_DUF1868"/>
</dbReference>
<dbReference type="Proteomes" id="UP000641588">
    <property type="component" value="Unassembled WGS sequence"/>
</dbReference>
<evidence type="ECO:0000313" key="3">
    <source>
        <dbReference type="Proteomes" id="UP000641588"/>
    </source>
</evidence>
<dbReference type="Pfam" id="PF08975">
    <property type="entry name" value="2H-phosphodiest"/>
    <property type="match status" value="1"/>
</dbReference>
<dbReference type="EMBL" id="WHOD01000102">
    <property type="protein sequence ID" value="NOU96917.1"/>
    <property type="molecule type" value="Genomic_DNA"/>
</dbReference>
<dbReference type="SUPFAM" id="SSF55144">
    <property type="entry name" value="LigT-like"/>
    <property type="match status" value="1"/>
</dbReference>
<dbReference type="InterPro" id="IPR009097">
    <property type="entry name" value="Cyclic_Pdiesterase"/>
</dbReference>
<proteinExistence type="predicted"/>